<keyword evidence="3" id="KW-1185">Reference proteome</keyword>
<gene>
    <name evidence="2" type="ORF">GGX14DRAFT_604417</name>
</gene>
<evidence type="ECO:0000313" key="2">
    <source>
        <dbReference type="EMBL" id="KAJ7216343.1"/>
    </source>
</evidence>
<accession>A0AAD6VUC5</accession>
<evidence type="ECO:0000313" key="3">
    <source>
        <dbReference type="Proteomes" id="UP001219525"/>
    </source>
</evidence>
<evidence type="ECO:0000256" key="1">
    <source>
        <dbReference type="SAM" id="MobiDB-lite"/>
    </source>
</evidence>
<dbReference type="Proteomes" id="UP001219525">
    <property type="component" value="Unassembled WGS sequence"/>
</dbReference>
<organism evidence="2 3">
    <name type="scientific">Mycena pura</name>
    <dbReference type="NCBI Taxonomy" id="153505"/>
    <lineage>
        <taxon>Eukaryota</taxon>
        <taxon>Fungi</taxon>
        <taxon>Dikarya</taxon>
        <taxon>Basidiomycota</taxon>
        <taxon>Agaricomycotina</taxon>
        <taxon>Agaricomycetes</taxon>
        <taxon>Agaricomycetidae</taxon>
        <taxon>Agaricales</taxon>
        <taxon>Marasmiineae</taxon>
        <taxon>Mycenaceae</taxon>
        <taxon>Mycena</taxon>
    </lineage>
</organism>
<protein>
    <submittedName>
        <fullName evidence="2">Uncharacterized protein</fullName>
    </submittedName>
</protein>
<feature type="region of interest" description="Disordered" evidence="1">
    <location>
        <begin position="145"/>
        <end position="167"/>
    </location>
</feature>
<name>A0AAD6VUC5_9AGAR</name>
<reference evidence="2" key="1">
    <citation type="submission" date="2023-03" db="EMBL/GenBank/DDBJ databases">
        <title>Massive genome expansion in bonnet fungi (Mycena s.s.) driven by repeated elements and novel gene families across ecological guilds.</title>
        <authorList>
            <consortium name="Lawrence Berkeley National Laboratory"/>
            <person name="Harder C.B."/>
            <person name="Miyauchi S."/>
            <person name="Viragh M."/>
            <person name="Kuo A."/>
            <person name="Thoen E."/>
            <person name="Andreopoulos B."/>
            <person name="Lu D."/>
            <person name="Skrede I."/>
            <person name="Drula E."/>
            <person name="Henrissat B."/>
            <person name="Morin E."/>
            <person name="Kohler A."/>
            <person name="Barry K."/>
            <person name="LaButti K."/>
            <person name="Morin E."/>
            <person name="Salamov A."/>
            <person name="Lipzen A."/>
            <person name="Mereny Z."/>
            <person name="Hegedus B."/>
            <person name="Baldrian P."/>
            <person name="Stursova M."/>
            <person name="Weitz H."/>
            <person name="Taylor A."/>
            <person name="Grigoriev I.V."/>
            <person name="Nagy L.G."/>
            <person name="Martin F."/>
            <person name="Kauserud H."/>
        </authorList>
    </citation>
    <scope>NUCLEOTIDE SEQUENCE</scope>
    <source>
        <strain evidence="2">9144</strain>
    </source>
</reference>
<dbReference type="EMBL" id="JARJCW010000015">
    <property type="protein sequence ID" value="KAJ7216343.1"/>
    <property type="molecule type" value="Genomic_DNA"/>
</dbReference>
<proteinExistence type="predicted"/>
<sequence length="193" mass="21200">MLLYIDGLDYNPPSIPVLQPSQQVEGLDGTGATVAVTIPENEAALADKRAHAIIVKAVPVEKLYVCQVMVQLYQKLRDADPVMMPDTEFAKHLVTLMTPSDDWRYCRDSLRDQVRQGEFMGRPLALSTAFASRFILRPLPGQSAPRTPVTAPALHAARSKAPPPRAATHTACRPRCTLCLRAGVVHNTTCCRQ</sequence>
<comment type="caution">
    <text evidence="2">The sequence shown here is derived from an EMBL/GenBank/DDBJ whole genome shotgun (WGS) entry which is preliminary data.</text>
</comment>
<dbReference type="AlphaFoldDB" id="A0AAD6VUC5"/>